<dbReference type="CDD" id="cd07715">
    <property type="entry name" value="TaR3-like_MBL-fold"/>
    <property type="match status" value="1"/>
</dbReference>
<dbReference type="Gene3D" id="3.60.15.10">
    <property type="entry name" value="Ribonuclease Z/Hydroxyacylglutathione hydrolase-like"/>
    <property type="match status" value="1"/>
</dbReference>
<evidence type="ECO:0000313" key="1">
    <source>
        <dbReference type="EMBL" id="AOW99981.1"/>
    </source>
</evidence>
<dbReference type="InterPro" id="IPR036866">
    <property type="entry name" value="RibonucZ/Hydroxyglut_hydro"/>
</dbReference>
<dbReference type="STRING" id="1458985.BJP34_11415"/>
<evidence type="ECO:0000313" key="2">
    <source>
        <dbReference type="Proteomes" id="UP000177870"/>
    </source>
</evidence>
<proteinExistence type="predicted"/>
<dbReference type="OrthoDB" id="9800940at2"/>
<sequence length="303" mass="33935">MQNLVAPKLGQYKAKPNLNNGTGGDMSVRFWGVRGQISAPGTDTIRYGGNTSCVEMRVGRKRLIFDGGSGLRVLGNHWLKEMPIEAHIFFSHSHWDSIQGFPFFTPAFIPGNCFHLYGAAAPDGASIEQCLGQQMIPPNFPVPLQVMQSDLKFHGLKSGHTVTLDDVTVEAVLLNDSHQAMGYRVNWQGYAVVYATSHSHGWGGIDENLRYLSRQADLLILNTPFPLKEDDLLNYSPLIWQDDRWQTGIVTAKVAGVKRIVMSRYHPDYNDDYLDRLQNQLQSFSPHHLLAREGMVLPVCSRV</sequence>
<accession>A0A1D8TQQ7</accession>
<reference evidence="2" key="1">
    <citation type="submission" date="2016-10" db="EMBL/GenBank/DDBJ databases">
        <title>Comparative genomics uncovers the prolific and rare metabolic potential of the cyanobacterial genus Moorea.</title>
        <authorList>
            <person name="Leao T."/>
            <person name="Castelao G."/>
            <person name="Korobeynikov A."/>
            <person name="Monroe E.A."/>
            <person name="Podell S."/>
            <person name="Glukhov E."/>
            <person name="Allen E."/>
            <person name="Gerwick W.H."/>
            <person name="Gerwick L."/>
        </authorList>
    </citation>
    <scope>NUCLEOTIDE SEQUENCE [LARGE SCALE GENOMIC DNA]</scope>
    <source>
        <strain evidence="2">PAL-8-15-08-1</strain>
    </source>
</reference>
<dbReference type="Proteomes" id="UP000177870">
    <property type="component" value="Chromosome"/>
</dbReference>
<keyword evidence="1" id="KW-0378">Hydrolase</keyword>
<dbReference type="AlphaFoldDB" id="A0A1D8TQQ7"/>
<dbReference type="GO" id="GO:0016787">
    <property type="term" value="F:hydrolase activity"/>
    <property type="evidence" value="ECO:0007669"/>
    <property type="project" value="UniProtKB-KW"/>
</dbReference>
<organism evidence="1 2">
    <name type="scientific">Moorena producens PAL-8-15-08-1</name>
    <dbReference type="NCBI Taxonomy" id="1458985"/>
    <lineage>
        <taxon>Bacteria</taxon>
        <taxon>Bacillati</taxon>
        <taxon>Cyanobacteriota</taxon>
        <taxon>Cyanophyceae</taxon>
        <taxon>Coleofasciculales</taxon>
        <taxon>Coleofasciculaceae</taxon>
        <taxon>Moorena</taxon>
    </lineage>
</organism>
<dbReference type="EMBL" id="CP017599">
    <property type="protein sequence ID" value="AOW99981.1"/>
    <property type="molecule type" value="Genomic_DNA"/>
</dbReference>
<dbReference type="KEGG" id="mpro:BJP34_11415"/>
<name>A0A1D8TQQ7_9CYAN</name>
<protein>
    <submittedName>
        <fullName evidence="1">MBL fold metallo-hydrolase</fullName>
    </submittedName>
</protein>
<gene>
    <name evidence="1" type="ORF">BJP34_11415</name>
</gene>
<dbReference type="SUPFAM" id="SSF56281">
    <property type="entry name" value="Metallo-hydrolase/oxidoreductase"/>
    <property type="match status" value="1"/>
</dbReference>
<dbReference type="RefSeq" id="WP_070392455.1">
    <property type="nucleotide sequence ID" value="NZ_CP017599.1"/>
</dbReference>